<reference evidence="1 2" key="1">
    <citation type="journal article" date="2018" name="G3 (Bethesda)">
        <title>Phylogenetic and Phylogenomic Definition of Rhizopus Species.</title>
        <authorList>
            <person name="Gryganskyi A.P."/>
            <person name="Golan J."/>
            <person name="Dolatabadi S."/>
            <person name="Mondo S."/>
            <person name="Robb S."/>
            <person name="Idnurm A."/>
            <person name="Muszewska A."/>
            <person name="Steczkiewicz K."/>
            <person name="Masonjones S."/>
            <person name="Liao H.L."/>
            <person name="Gajdeczka M.T."/>
            <person name="Anike F."/>
            <person name="Vuek A."/>
            <person name="Anishchenko I.M."/>
            <person name="Voigt K."/>
            <person name="de Hoog G.S."/>
            <person name="Smith M.E."/>
            <person name="Heitman J."/>
            <person name="Vilgalys R."/>
            <person name="Stajich J.E."/>
        </authorList>
    </citation>
    <scope>NUCLEOTIDE SEQUENCE [LARGE SCALE GENOMIC DNA]</scope>
    <source>
        <strain evidence="1 2">CBS 357.93</strain>
    </source>
</reference>
<gene>
    <name evidence="1" type="ORF">CU097_002057</name>
</gene>
<feature type="non-terminal residue" evidence="1">
    <location>
        <position position="1"/>
    </location>
</feature>
<evidence type="ECO:0000313" key="1">
    <source>
        <dbReference type="EMBL" id="RCH84376.1"/>
    </source>
</evidence>
<dbReference type="AlphaFoldDB" id="A0A367J382"/>
<accession>A0A367J382</accession>
<organism evidence="1 2">
    <name type="scientific">Rhizopus azygosporus</name>
    <name type="common">Rhizopus microsporus var. azygosporus</name>
    <dbReference type="NCBI Taxonomy" id="86630"/>
    <lineage>
        <taxon>Eukaryota</taxon>
        <taxon>Fungi</taxon>
        <taxon>Fungi incertae sedis</taxon>
        <taxon>Mucoromycota</taxon>
        <taxon>Mucoromycotina</taxon>
        <taxon>Mucoromycetes</taxon>
        <taxon>Mucorales</taxon>
        <taxon>Mucorineae</taxon>
        <taxon>Rhizopodaceae</taxon>
        <taxon>Rhizopus</taxon>
    </lineage>
</organism>
<dbReference type="Proteomes" id="UP000252139">
    <property type="component" value="Unassembled WGS sequence"/>
</dbReference>
<protein>
    <submittedName>
        <fullName evidence="1">Uncharacterized protein</fullName>
    </submittedName>
</protein>
<evidence type="ECO:0000313" key="2">
    <source>
        <dbReference type="Proteomes" id="UP000252139"/>
    </source>
</evidence>
<proteinExistence type="predicted"/>
<comment type="caution">
    <text evidence="1">The sequence shown here is derived from an EMBL/GenBank/DDBJ whole genome shotgun (WGS) entry which is preliminary data.</text>
</comment>
<dbReference type="EMBL" id="PJQL01002382">
    <property type="protein sequence ID" value="RCH84376.1"/>
    <property type="molecule type" value="Genomic_DNA"/>
</dbReference>
<sequence>QCFLSKPDNVKQSMQLSPERRSVIWCGTMVHMDDVIDKLRGITLVDEQARAEKKLIVGICDMFLGYDVMFLPGEIELAAMTTQLSQQGLKDGRLRYYADGIMIANSHEFLLTEVSSGYNSADNSKVNVWNAGNA</sequence>
<name>A0A367J382_RHIAZ</name>
<keyword evidence="2" id="KW-1185">Reference proteome</keyword>
<dbReference type="OrthoDB" id="2261729at2759"/>